<sequence length="163" mass="18526">VATEGMGQTDQALSAYRRAVQHFPYQLLAWQGLSGMLEKNPLVMETEEAFSVFEKLESLNLNGITKKIAYLHKLVELQIEAKETDKAIETLQTILACDKDEEKRLQMMKMLLSLLAPSAPKLSQDKLLLYKETLNIFLQTPSLTQEDILEQTERLLLITAQTD</sequence>
<dbReference type="AlphaFoldDB" id="A0A0B6Y6L7"/>
<name>A0A0B6Y6L7_9EUPU</name>
<feature type="non-terminal residue" evidence="1">
    <location>
        <position position="163"/>
    </location>
</feature>
<dbReference type="Pfam" id="PF13174">
    <property type="entry name" value="TPR_6"/>
    <property type="match status" value="1"/>
</dbReference>
<protein>
    <submittedName>
        <fullName evidence="1">Uncharacterized protein</fullName>
    </submittedName>
</protein>
<organism evidence="1">
    <name type="scientific">Arion vulgaris</name>
    <dbReference type="NCBI Taxonomy" id="1028688"/>
    <lineage>
        <taxon>Eukaryota</taxon>
        <taxon>Metazoa</taxon>
        <taxon>Spiralia</taxon>
        <taxon>Lophotrochozoa</taxon>
        <taxon>Mollusca</taxon>
        <taxon>Gastropoda</taxon>
        <taxon>Heterobranchia</taxon>
        <taxon>Euthyneura</taxon>
        <taxon>Panpulmonata</taxon>
        <taxon>Eupulmonata</taxon>
        <taxon>Stylommatophora</taxon>
        <taxon>Helicina</taxon>
        <taxon>Arionoidea</taxon>
        <taxon>Arionidae</taxon>
        <taxon>Arion</taxon>
    </lineage>
</organism>
<dbReference type="Gene3D" id="1.25.40.10">
    <property type="entry name" value="Tetratricopeptide repeat domain"/>
    <property type="match status" value="1"/>
</dbReference>
<evidence type="ECO:0000313" key="1">
    <source>
        <dbReference type="EMBL" id="CEK51758.1"/>
    </source>
</evidence>
<dbReference type="SUPFAM" id="SSF48452">
    <property type="entry name" value="TPR-like"/>
    <property type="match status" value="1"/>
</dbReference>
<dbReference type="InterPro" id="IPR011990">
    <property type="entry name" value="TPR-like_helical_dom_sf"/>
</dbReference>
<proteinExistence type="predicted"/>
<reference evidence="1" key="1">
    <citation type="submission" date="2014-12" db="EMBL/GenBank/DDBJ databases">
        <title>Insight into the proteome of Arion vulgaris.</title>
        <authorList>
            <person name="Aradska J."/>
            <person name="Bulat T."/>
            <person name="Smidak R."/>
            <person name="Sarate P."/>
            <person name="Gangsoo J."/>
            <person name="Sialana F."/>
            <person name="Bilban M."/>
            <person name="Lubec G."/>
        </authorList>
    </citation>
    <scope>NUCLEOTIDE SEQUENCE</scope>
    <source>
        <tissue evidence="1">Skin</tissue>
    </source>
</reference>
<feature type="non-terminal residue" evidence="1">
    <location>
        <position position="1"/>
    </location>
</feature>
<dbReference type="InterPro" id="IPR019734">
    <property type="entry name" value="TPR_rpt"/>
</dbReference>
<accession>A0A0B6Y6L7</accession>
<gene>
    <name evidence="1" type="primary">ORF14312</name>
</gene>
<dbReference type="EMBL" id="HACG01004893">
    <property type="protein sequence ID" value="CEK51758.1"/>
    <property type="molecule type" value="Transcribed_RNA"/>
</dbReference>